<dbReference type="InterPro" id="IPR001969">
    <property type="entry name" value="Aspartic_peptidase_AS"/>
</dbReference>
<name>A0ABD2JEV0_HETSC</name>
<comment type="similarity">
    <text evidence="1 2">Belongs to the peptidase A1 family.</text>
</comment>
<dbReference type="PANTHER" id="PTHR47966">
    <property type="entry name" value="BETA-SITE APP-CLEAVING ENZYME, ISOFORM A-RELATED"/>
    <property type="match status" value="1"/>
</dbReference>
<dbReference type="GO" id="GO:0004190">
    <property type="term" value="F:aspartic-type endopeptidase activity"/>
    <property type="evidence" value="ECO:0007669"/>
    <property type="project" value="UniProtKB-KW"/>
</dbReference>
<reference evidence="4 5" key="1">
    <citation type="submission" date="2024-10" db="EMBL/GenBank/DDBJ databases">
        <authorList>
            <person name="Kim D."/>
        </authorList>
    </citation>
    <scope>NUCLEOTIDE SEQUENCE [LARGE SCALE GENOMIC DNA]</scope>
    <source>
        <strain evidence="4">Taebaek</strain>
    </source>
</reference>
<evidence type="ECO:0000313" key="5">
    <source>
        <dbReference type="Proteomes" id="UP001620645"/>
    </source>
</evidence>
<feature type="domain" description="Peptidase A1" evidence="3">
    <location>
        <begin position="42"/>
        <end position="378"/>
    </location>
</feature>
<dbReference type="Pfam" id="PF00026">
    <property type="entry name" value="Asp"/>
    <property type="match status" value="2"/>
</dbReference>
<dbReference type="InterPro" id="IPR021109">
    <property type="entry name" value="Peptidase_aspartic_dom_sf"/>
</dbReference>
<dbReference type="PROSITE" id="PS51767">
    <property type="entry name" value="PEPTIDASE_A1"/>
    <property type="match status" value="1"/>
</dbReference>
<dbReference type="AlphaFoldDB" id="A0ABD2JEV0"/>
<gene>
    <name evidence="4" type="ORF">niasHS_008482</name>
</gene>
<evidence type="ECO:0000313" key="4">
    <source>
        <dbReference type="EMBL" id="KAL3089117.1"/>
    </source>
</evidence>
<dbReference type="InterPro" id="IPR001461">
    <property type="entry name" value="Aspartic_peptidase_A1"/>
</dbReference>
<dbReference type="PRINTS" id="PR00792">
    <property type="entry name" value="PEPSIN"/>
</dbReference>
<keyword evidence="2" id="KW-0378">Hydrolase</keyword>
<keyword evidence="2" id="KW-0645">Protease</keyword>
<dbReference type="SUPFAM" id="SSF50630">
    <property type="entry name" value="Acid proteases"/>
    <property type="match status" value="1"/>
</dbReference>
<dbReference type="PROSITE" id="PS00141">
    <property type="entry name" value="ASP_PROTEASE"/>
    <property type="match status" value="1"/>
</dbReference>
<dbReference type="EMBL" id="JBICCN010000146">
    <property type="protein sequence ID" value="KAL3089117.1"/>
    <property type="molecule type" value="Genomic_DNA"/>
</dbReference>
<proteinExistence type="inferred from homology"/>
<sequence>MPLYKTQKHQNLLKSTDGRTKFLQHCEDEYSSPVFNFLDIIYVTKLYIGTPPQEFTVQLDTGSGDFWVVDSTCGQNGCYKGCTSHDAQWCNAQCDPECCGQNGGGGTTTTATQQVPTVTPAAQFPGFRHAETEEPRSCQNLSKFESQKSASYQETDMTFSIEYGLGFAAGRIGQDFVQFASDSIETYGLSLALNTSNQNVDPLFIQAYKQGLFEKPLFSLYLVTQGNVNGTLGGVLTLGDVDDENCAPITDWIPIADNQNQRWNDGTTIKGTSAAIVDSGTSFLIGPFDEVNNILRHYGVDPGNGTMPCDQKFGPIIFTIHGQEYKVDEKTLLFDNGDGTCLVGLRTLNSIPFWLLGDPFCREYCQIHDVEKKQFALPQAMKEK</sequence>
<dbReference type="Proteomes" id="UP001620645">
    <property type="component" value="Unassembled WGS sequence"/>
</dbReference>
<organism evidence="4 5">
    <name type="scientific">Heterodera schachtii</name>
    <name type="common">Sugarbeet cyst nematode worm</name>
    <name type="synonym">Tylenchus schachtii</name>
    <dbReference type="NCBI Taxonomy" id="97005"/>
    <lineage>
        <taxon>Eukaryota</taxon>
        <taxon>Metazoa</taxon>
        <taxon>Ecdysozoa</taxon>
        <taxon>Nematoda</taxon>
        <taxon>Chromadorea</taxon>
        <taxon>Rhabditida</taxon>
        <taxon>Tylenchina</taxon>
        <taxon>Tylenchomorpha</taxon>
        <taxon>Tylenchoidea</taxon>
        <taxon>Heteroderidae</taxon>
        <taxon>Heteroderinae</taxon>
        <taxon>Heterodera</taxon>
    </lineage>
</organism>
<accession>A0ABD2JEV0</accession>
<dbReference type="GO" id="GO:0006508">
    <property type="term" value="P:proteolysis"/>
    <property type="evidence" value="ECO:0007669"/>
    <property type="project" value="UniProtKB-KW"/>
</dbReference>
<evidence type="ECO:0000256" key="2">
    <source>
        <dbReference type="RuleBase" id="RU000454"/>
    </source>
</evidence>
<dbReference type="Gene3D" id="2.40.70.10">
    <property type="entry name" value="Acid Proteases"/>
    <property type="match status" value="2"/>
</dbReference>
<evidence type="ECO:0000256" key="1">
    <source>
        <dbReference type="ARBA" id="ARBA00007447"/>
    </source>
</evidence>
<keyword evidence="5" id="KW-1185">Reference proteome</keyword>
<comment type="caution">
    <text evidence="4">The sequence shown here is derived from an EMBL/GenBank/DDBJ whole genome shotgun (WGS) entry which is preliminary data.</text>
</comment>
<dbReference type="InterPro" id="IPR033121">
    <property type="entry name" value="PEPTIDASE_A1"/>
</dbReference>
<keyword evidence="2" id="KW-0064">Aspartyl protease</keyword>
<protein>
    <recommendedName>
        <fullName evidence="3">Peptidase A1 domain-containing protein</fullName>
    </recommendedName>
</protein>
<dbReference type="PANTHER" id="PTHR47966:SF45">
    <property type="entry name" value="PEPTIDASE A1 DOMAIN-CONTAINING PROTEIN"/>
    <property type="match status" value="1"/>
</dbReference>
<evidence type="ECO:0000259" key="3">
    <source>
        <dbReference type="PROSITE" id="PS51767"/>
    </source>
</evidence>